<sequence>MGRVRQGSKKPQGNAKHSSAYRRVGRDYSTQIKWTPEKRLTLNVAVYVAKKDWTQVPSLWAHFFPEDAARVTSAGRKLRSRLDATWREQFNPQKKSWDGILQSSDDLERHATNLIAQMKRLLANADAPTSSLPTQSPADHIQTSHIQIQMTATTSQTAASSRMTIPITPRSQTAQSSVSGRSPATSTNFTRSRHFVSSLSLLSNRPGMGRSSREQLAARLEATRAMIHGPYRAPLREQAQPPPSTLVYRFYYPDATHVGNLPATKGFIAGYFLSTKGGIATPLPHDAEFLFNAIEHHVNRSNIPSPFISVANDFFWSLRQAIKLSTRDKPLRMSVIDGRQAAGHDGSKAYHLRAYSGQIRERRAYESGGWRPAGMSEFLIWGQIPKEAILADFSVADFLAICNIDPNFAAVFRPQYLKLPGFTHRVRGLMRQDHPVIDEASMSAVCMLLNSVFSIYFPVASSLPEIITKFVSDIVQGWHVKPREELTRTHWLSLASRFAAILKNHLPAASAVPDRTIAKAFLFGVLSGFGEPNWQLDDKLKHKMLANAKAYGLKSPDSMFAAEEDPIRAAIRQFTYENVSPQRRFTAIGPEYEGTMNSGTERWWRTTAMGRQQQHAEESERRRRNAHDGLARQQEQAYDDCSDEEGTDESQEPQETHVPRHGVRWFEAVVIPRMLPTPAASTSGASTRPGNSEDSAITIEDDREEDYRMVEEESEEEDEYDFVEHGEANDMDDDDFVMLDAED</sequence>
<name>A0A6A6G4D5_9PEZI</name>
<feature type="compositionally biased region" description="Acidic residues" evidence="1">
    <location>
        <begin position="637"/>
        <end position="652"/>
    </location>
</feature>
<dbReference type="Proteomes" id="UP000799538">
    <property type="component" value="Unassembled WGS sequence"/>
</dbReference>
<evidence type="ECO:0000259" key="2">
    <source>
        <dbReference type="Pfam" id="PF24494"/>
    </source>
</evidence>
<feature type="region of interest" description="Disordered" evidence="1">
    <location>
        <begin position="166"/>
        <end position="188"/>
    </location>
</feature>
<evidence type="ECO:0000313" key="4">
    <source>
        <dbReference type="Proteomes" id="UP000799538"/>
    </source>
</evidence>
<feature type="compositionally biased region" description="Basic and acidic residues" evidence="1">
    <location>
        <begin position="614"/>
        <end position="630"/>
    </location>
</feature>
<protein>
    <recommendedName>
        <fullName evidence="2">DUF7587 domain-containing protein</fullName>
    </recommendedName>
</protein>
<accession>A0A6A6G4D5</accession>
<organism evidence="3 4">
    <name type="scientific">Elsinoe ampelina</name>
    <dbReference type="NCBI Taxonomy" id="302913"/>
    <lineage>
        <taxon>Eukaryota</taxon>
        <taxon>Fungi</taxon>
        <taxon>Dikarya</taxon>
        <taxon>Ascomycota</taxon>
        <taxon>Pezizomycotina</taxon>
        <taxon>Dothideomycetes</taxon>
        <taxon>Dothideomycetidae</taxon>
        <taxon>Myriangiales</taxon>
        <taxon>Elsinoaceae</taxon>
        <taxon>Elsinoe</taxon>
    </lineage>
</organism>
<feature type="domain" description="DUF7587" evidence="2">
    <location>
        <begin position="244"/>
        <end position="398"/>
    </location>
</feature>
<feature type="compositionally biased region" description="Polar residues" evidence="1">
    <location>
        <begin position="679"/>
        <end position="695"/>
    </location>
</feature>
<dbReference type="AlphaFoldDB" id="A0A6A6G4D5"/>
<dbReference type="OrthoDB" id="5397734at2759"/>
<proteinExistence type="predicted"/>
<dbReference type="EMBL" id="ML992512">
    <property type="protein sequence ID" value="KAF2220592.1"/>
    <property type="molecule type" value="Genomic_DNA"/>
</dbReference>
<feature type="region of interest" description="Disordered" evidence="1">
    <location>
        <begin position="608"/>
        <end position="661"/>
    </location>
</feature>
<evidence type="ECO:0000313" key="3">
    <source>
        <dbReference type="EMBL" id="KAF2220592.1"/>
    </source>
</evidence>
<dbReference type="InterPro" id="IPR056009">
    <property type="entry name" value="DUF7587"/>
</dbReference>
<feature type="region of interest" description="Disordered" evidence="1">
    <location>
        <begin position="677"/>
        <end position="720"/>
    </location>
</feature>
<gene>
    <name evidence="3" type="ORF">BDZ85DRAFT_28781</name>
</gene>
<dbReference type="Pfam" id="PF24494">
    <property type="entry name" value="DUF7587"/>
    <property type="match status" value="1"/>
</dbReference>
<feature type="region of interest" description="Disordered" evidence="1">
    <location>
        <begin position="1"/>
        <end position="22"/>
    </location>
</feature>
<feature type="compositionally biased region" description="Polar residues" evidence="1">
    <location>
        <begin position="169"/>
        <end position="188"/>
    </location>
</feature>
<evidence type="ECO:0000256" key="1">
    <source>
        <dbReference type="SAM" id="MobiDB-lite"/>
    </source>
</evidence>
<keyword evidence="4" id="KW-1185">Reference proteome</keyword>
<reference evidence="4" key="1">
    <citation type="journal article" date="2020" name="Stud. Mycol.">
        <title>101 Dothideomycetes genomes: A test case for predicting lifestyles and emergence of pathogens.</title>
        <authorList>
            <person name="Haridas S."/>
            <person name="Albert R."/>
            <person name="Binder M."/>
            <person name="Bloem J."/>
            <person name="LaButti K."/>
            <person name="Salamov A."/>
            <person name="Andreopoulos B."/>
            <person name="Baker S."/>
            <person name="Barry K."/>
            <person name="Bills G."/>
            <person name="Bluhm B."/>
            <person name="Cannon C."/>
            <person name="Castanera R."/>
            <person name="Culley D."/>
            <person name="Daum C."/>
            <person name="Ezra D."/>
            <person name="Gonzalez J."/>
            <person name="Henrissat B."/>
            <person name="Kuo A."/>
            <person name="Liang C."/>
            <person name="Lipzen A."/>
            <person name="Lutzoni F."/>
            <person name="Magnuson J."/>
            <person name="Mondo S."/>
            <person name="Nolan M."/>
            <person name="Ohm R."/>
            <person name="Pangilinan J."/>
            <person name="Park H.-J."/>
            <person name="Ramirez L."/>
            <person name="Alfaro M."/>
            <person name="Sun H."/>
            <person name="Tritt A."/>
            <person name="Yoshinaga Y."/>
            <person name="Zwiers L.-H."/>
            <person name="Turgeon B."/>
            <person name="Goodwin S."/>
            <person name="Spatafora J."/>
            <person name="Crous P."/>
            <person name="Grigoriev I."/>
        </authorList>
    </citation>
    <scope>NUCLEOTIDE SEQUENCE [LARGE SCALE GENOMIC DNA]</scope>
    <source>
        <strain evidence="4">CECT 20119</strain>
    </source>
</reference>